<feature type="compositionally biased region" description="Polar residues" evidence="1">
    <location>
        <begin position="1"/>
        <end position="13"/>
    </location>
</feature>
<dbReference type="KEGG" id="uvi:66065969"/>
<evidence type="ECO:0000256" key="1">
    <source>
        <dbReference type="SAM" id="MobiDB-lite"/>
    </source>
</evidence>
<protein>
    <submittedName>
        <fullName evidence="2">Uncharacterized protein</fullName>
    </submittedName>
</protein>
<dbReference type="GeneID" id="66065969"/>
<feature type="region of interest" description="Disordered" evidence="1">
    <location>
        <begin position="1"/>
        <end position="129"/>
    </location>
</feature>
<feature type="region of interest" description="Disordered" evidence="1">
    <location>
        <begin position="152"/>
        <end position="171"/>
    </location>
</feature>
<dbReference type="EMBL" id="BBTG02000003">
    <property type="protein sequence ID" value="GAO19304.1"/>
    <property type="molecule type" value="Genomic_DNA"/>
</dbReference>
<evidence type="ECO:0000313" key="5">
    <source>
        <dbReference type="Proteomes" id="UP000054053"/>
    </source>
</evidence>
<reference evidence="5" key="2">
    <citation type="journal article" date="2016" name="Genome Announc.">
        <title>Genome sequence of Ustilaginoidea virens IPU010, a rice pathogenic fungus causing false smut.</title>
        <authorList>
            <person name="Kumagai T."/>
            <person name="Ishii T."/>
            <person name="Terai G."/>
            <person name="Umemura M."/>
            <person name="Machida M."/>
            <person name="Asai K."/>
        </authorList>
    </citation>
    <scope>NUCLEOTIDE SEQUENCE [LARGE SCALE GENOMIC DNA]</scope>
    <source>
        <strain evidence="5">IPU010</strain>
    </source>
</reference>
<dbReference type="EMBL" id="CP072756">
    <property type="protein sequence ID" value="QUC20950.1"/>
    <property type="molecule type" value="Genomic_DNA"/>
</dbReference>
<evidence type="ECO:0000313" key="4">
    <source>
        <dbReference type="Proteomes" id="UP000027002"/>
    </source>
</evidence>
<organism evidence="2 5">
    <name type="scientific">Ustilaginoidea virens</name>
    <name type="common">Rice false smut fungus</name>
    <name type="synonym">Villosiclava virens</name>
    <dbReference type="NCBI Taxonomy" id="1159556"/>
    <lineage>
        <taxon>Eukaryota</taxon>
        <taxon>Fungi</taxon>
        <taxon>Dikarya</taxon>
        <taxon>Ascomycota</taxon>
        <taxon>Pezizomycotina</taxon>
        <taxon>Sordariomycetes</taxon>
        <taxon>Hypocreomycetidae</taxon>
        <taxon>Hypocreales</taxon>
        <taxon>Clavicipitaceae</taxon>
        <taxon>Ustilaginoidea</taxon>
    </lineage>
</organism>
<dbReference type="RefSeq" id="XP_042998623.1">
    <property type="nucleotide sequence ID" value="XM_043142689.1"/>
</dbReference>
<dbReference type="AlphaFoldDB" id="A0A1B5L6R3"/>
<gene>
    <name evidence="3" type="ORF">UV8b_05191</name>
    <name evidence="2" type="ORF">UVI_02008370</name>
</gene>
<dbReference type="Proteomes" id="UP000054053">
    <property type="component" value="Unassembled WGS sequence"/>
</dbReference>
<evidence type="ECO:0000313" key="2">
    <source>
        <dbReference type="EMBL" id="GAO19304.1"/>
    </source>
</evidence>
<dbReference type="Proteomes" id="UP000027002">
    <property type="component" value="Chromosome 4"/>
</dbReference>
<accession>A0A1B5L6R3</accession>
<reference evidence="2" key="1">
    <citation type="journal article" date="2016" name="Genome Announc.">
        <title>Genome Sequence of Ustilaginoidea virens IPU010, a Rice Pathogenic Fungus Causing False Smut.</title>
        <authorList>
            <person name="Kumagai T."/>
            <person name="Ishii T."/>
            <person name="Terai G."/>
            <person name="Umemura M."/>
            <person name="Machida M."/>
            <person name="Asai K."/>
        </authorList>
    </citation>
    <scope>NUCLEOTIDE SEQUENCE [LARGE SCALE GENOMIC DNA]</scope>
    <source>
        <strain evidence="2">IPU010</strain>
    </source>
</reference>
<keyword evidence="4" id="KW-1185">Reference proteome</keyword>
<sequence length="171" mass="18004">MSSVQTRSATSAGTKVHLGKNAPVTQEAAGPVKHDSLAAESYKANGKFAENRDAEPEGPSYTTSKSSSSHARVEGVQGAPAPTYINSQFISDPHGPHGKNLKEEGFDHQQVSDGQRKAFKAEPGSIDDPGRLAEVKFEQRDAATPLAALNKDSGELSKGTAFDGLQRDVSA</sequence>
<reference evidence="3" key="3">
    <citation type="submission" date="2020-03" db="EMBL/GenBank/DDBJ databases">
        <title>A mixture of massive structural variations and highly conserved coding sequences in Ustilaginoidea virens genome.</title>
        <authorList>
            <person name="Zhang K."/>
            <person name="Zhao Z."/>
            <person name="Zhang Z."/>
            <person name="Li Y."/>
            <person name="Hsiang T."/>
            <person name="Sun W."/>
        </authorList>
    </citation>
    <scope>NUCLEOTIDE SEQUENCE</scope>
    <source>
        <strain evidence="3">UV-8b</strain>
    </source>
</reference>
<feature type="compositionally biased region" description="Low complexity" evidence="1">
    <location>
        <begin position="60"/>
        <end position="69"/>
    </location>
</feature>
<dbReference type="OrthoDB" id="5383057at2759"/>
<evidence type="ECO:0000313" key="3">
    <source>
        <dbReference type="EMBL" id="QUC20950.1"/>
    </source>
</evidence>
<name>A0A1B5L6R3_USTVR</name>
<proteinExistence type="predicted"/>